<dbReference type="EMBL" id="UINC01005233">
    <property type="protein sequence ID" value="SVA19985.1"/>
    <property type="molecule type" value="Genomic_DNA"/>
</dbReference>
<dbReference type="CDD" id="cd00063">
    <property type="entry name" value="FN3"/>
    <property type="match status" value="2"/>
</dbReference>
<organism evidence="2">
    <name type="scientific">marine metagenome</name>
    <dbReference type="NCBI Taxonomy" id="408172"/>
    <lineage>
        <taxon>unclassified sequences</taxon>
        <taxon>metagenomes</taxon>
        <taxon>ecological metagenomes</taxon>
    </lineage>
</organism>
<sequence length="237" mass="25221">VVSFPDAPEWIDVNTYRVVWDPANDNGSPIHNYAVYALTCNGEFTGQRALTHSGATTIDFGPATEDNGNALEPGTSYKFAVRARNEVGGWDAGGWNTNVLSPCTELGPLGNSVDATPPPESVEVGIPKTVTSFKELPTRVSPDTIRVSWETPEDVGGNAVDYEVYAFLCDGTFLQQTARTGSGATTIDFGPAVEKSGNGLAVGDRYKFTVRVRTTAGWDNGSWSANVYSECSAPDPG</sequence>
<feature type="domain" description="Fibronectin type-III" evidence="1">
    <location>
        <begin position="4"/>
        <end position="109"/>
    </location>
</feature>
<name>A0A381TV98_9ZZZZ</name>
<dbReference type="InterPro" id="IPR003961">
    <property type="entry name" value="FN3_dom"/>
</dbReference>
<dbReference type="SUPFAM" id="SSF49265">
    <property type="entry name" value="Fibronectin type III"/>
    <property type="match status" value="1"/>
</dbReference>
<evidence type="ECO:0000313" key="2">
    <source>
        <dbReference type="EMBL" id="SVA19985.1"/>
    </source>
</evidence>
<evidence type="ECO:0000259" key="1">
    <source>
        <dbReference type="PROSITE" id="PS50853"/>
    </source>
</evidence>
<dbReference type="InterPro" id="IPR013783">
    <property type="entry name" value="Ig-like_fold"/>
</dbReference>
<gene>
    <name evidence="2" type="ORF">METZ01_LOCUS72839</name>
</gene>
<dbReference type="InterPro" id="IPR036116">
    <property type="entry name" value="FN3_sf"/>
</dbReference>
<dbReference type="AlphaFoldDB" id="A0A381TV98"/>
<proteinExistence type="predicted"/>
<reference evidence="2" key="1">
    <citation type="submission" date="2018-05" db="EMBL/GenBank/DDBJ databases">
        <authorList>
            <person name="Lanie J.A."/>
            <person name="Ng W.-L."/>
            <person name="Kazmierczak K.M."/>
            <person name="Andrzejewski T.M."/>
            <person name="Davidsen T.M."/>
            <person name="Wayne K.J."/>
            <person name="Tettelin H."/>
            <person name="Glass J.I."/>
            <person name="Rusch D."/>
            <person name="Podicherti R."/>
            <person name="Tsui H.-C.T."/>
            <person name="Winkler M.E."/>
        </authorList>
    </citation>
    <scope>NUCLEOTIDE SEQUENCE</scope>
</reference>
<dbReference type="PROSITE" id="PS50853">
    <property type="entry name" value="FN3"/>
    <property type="match status" value="2"/>
</dbReference>
<dbReference type="SMART" id="SM00060">
    <property type="entry name" value="FN3"/>
    <property type="match status" value="2"/>
</dbReference>
<dbReference type="Pfam" id="PF00041">
    <property type="entry name" value="fn3"/>
    <property type="match status" value="2"/>
</dbReference>
<protein>
    <recommendedName>
        <fullName evidence="1">Fibronectin type-III domain-containing protein</fullName>
    </recommendedName>
</protein>
<feature type="domain" description="Fibronectin type-III" evidence="1">
    <location>
        <begin position="129"/>
        <end position="236"/>
    </location>
</feature>
<accession>A0A381TV98</accession>
<dbReference type="Gene3D" id="2.60.40.10">
    <property type="entry name" value="Immunoglobulins"/>
    <property type="match status" value="2"/>
</dbReference>
<feature type="non-terminal residue" evidence="2">
    <location>
        <position position="1"/>
    </location>
</feature>